<gene>
    <name evidence="4" type="ORF">ACS04_23855</name>
</gene>
<comment type="caution">
    <text evidence="4">The sequence shown here is derived from an EMBL/GenBank/DDBJ whole genome shotgun (WGS) entry which is preliminary data.</text>
</comment>
<organism evidence="4 5">
    <name type="scientific">Streptomyces roseus</name>
    <dbReference type="NCBI Taxonomy" id="66430"/>
    <lineage>
        <taxon>Bacteria</taxon>
        <taxon>Bacillati</taxon>
        <taxon>Actinomycetota</taxon>
        <taxon>Actinomycetes</taxon>
        <taxon>Kitasatosporales</taxon>
        <taxon>Streptomycetaceae</taxon>
        <taxon>Streptomyces</taxon>
    </lineage>
</organism>
<dbReference type="RefSeq" id="WP_048478775.1">
    <property type="nucleotide sequence ID" value="NZ_JBIRUD010000001.1"/>
</dbReference>
<evidence type="ECO:0000256" key="2">
    <source>
        <dbReference type="ARBA" id="ARBA00023315"/>
    </source>
</evidence>
<keyword evidence="1" id="KW-0808">Transferase</keyword>
<dbReference type="GO" id="GO:0016747">
    <property type="term" value="F:acyltransferase activity, transferring groups other than amino-acyl groups"/>
    <property type="evidence" value="ECO:0007669"/>
    <property type="project" value="InterPro"/>
</dbReference>
<evidence type="ECO:0000256" key="1">
    <source>
        <dbReference type="ARBA" id="ARBA00022679"/>
    </source>
</evidence>
<accession>A0A0J7ADK0</accession>
<dbReference type="PATRIC" id="fig|66430.4.peg.246"/>
<dbReference type="AlphaFoldDB" id="A0A0J7ADK0"/>
<dbReference type="InterPro" id="IPR000182">
    <property type="entry name" value="GNAT_dom"/>
</dbReference>
<dbReference type="PANTHER" id="PTHR43877:SF2">
    <property type="entry name" value="AMINOALKYLPHOSPHONATE N-ACETYLTRANSFERASE-RELATED"/>
    <property type="match status" value="1"/>
</dbReference>
<sequence length="140" mass="16025">MDVIYADDERAVRRCWPVFSQLRPHLDEEAFAERWRTQSAEGYRIVYSEEDGEVCVVAGFRIMHTMISGRILYLDDLVADESARGRGLGSRMLTELKAIATDEGCAEFHLDTGHQRHAAHRTYLRNGFRIDAHHVSMSLS</sequence>
<dbReference type="SUPFAM" id="SSF55729">
    <property type="entry name" value="Acyl-CoA N-acyltransferases (Nat)"/>
    <property type="match status" value="1"/>
</dbReference>
<dbReference type="Pfam" id="PF00583">
    <property type="entry name" value="Acetyltransf_1"/>
    <property type="match status" value="1"/>
</dbReference>
<evidence type="ECO:0000313" key="5">
    <source>
        <dbReference type="Proteomes" id="UP000035932"/>
    </source>
</evidence>
<evidence type="ECO:0000313" key="4">
    <source>
        <dbReference type="EMBL" id="KMO95306.1"/>
    </source>
</evidence>
<dbReference type="EMBL" id="LFML01000102">
    <property type="protein sequence ID" value="KMO95306.1"/>
    <property type="molecule type" value="Genomic_DNA"/>
</dbReference>
<dbReference type="PROSITE" id="PS51186">
    <property type="entry name" value="GNAT"/>
    <property type="match status" value="1"/>
</dbReference>
<dbReference type="Proteomes" id="UP000035932">
    <property type="component" value="Unassembled WGS sequence"/>
</dbReference>
<dbReference type="STRING" id="66430.ACS04_23855"/>
<evidence type="ECO:0000259" key="3">
    <source>
        <dbReference type="PROSITE" id="PS51186"/>
    </source>
</evidence>
<protein>
    <recommendedName>
        <fullName evidence="3">N-acetyltransferase domain-containing protein</fullName>
    </recommendedName>
</protein>
<feature type="domain" description="N-acetyltransferase" evidence="3">
    <location>
        <begin position="2"/>
        <end position="140"/>
    </location>
</feature>
<dbReference type="OrthoDB" id="9805924at2"/>
<reference evidence="4 5" key="1">
    <citation type="submission" date="2015-06" db="EMBL/GenBank/DDBJ databases">
        <title>Recapitulation of the evolution of biosynthetic gene clusters reveals hidden chemical diversity on bacterial genomes.</title>
        <authorList>
            <person name="Cruz-Morales P."/>
            <person name="Martinez-Guerrero C."/>
            <person name="Morales-Escalante M.A."/>
            <person name="Yanez-Guerra L.A."/>
            <person name="Kopp J.F."/>
            <person name="Feldmann J."/>
            <person name="Ramos-Aboites H.E."/>
            <person name="Barona-Gomez F."/>
        </authorList>
    </citation>
    <scope>NUCLEOTIDE SEQUENCE [LARGE SCALE GENOMIC DNA]</scope>
    <source>
        <strain evidence="4 5">ATCC 31245</strain>
    </source>
</reference>
<keyword evidence="5" id="KW-1185">Reference proteome</keyword>
<dbReference type="InterPro" id="IPR050832">
    <property type="entry name" value="Bact_Acetyltransf"/>
</dbReference>
<dbReference type="PANTHER" id="PTHR43877">
    <property type="entry name" value="AMINOALKYLPHOSPHONATE N-ACETYLTRANSFERASE-RELATED-RELATED"/>
    <property type="match status" value="1"/>
</dbReference>
<dbReference type="Gene3D" id="3.40.630.30">
    <property type="match status" value="1"/>
</dbReference>
<name>A0A0J7ADK0_9ACTN</name>
<proteinExistence type="predicted"/>
<keyword evidence="2" id="KW-0012">Acyltransferase</keyword>
<dbReference type="InterPro" id="IPR016181">
    <property type="entry name" value="Acyl_CoA_acyltransferase"/>
</dbReference>
<dbReference type="CDD" id="cd04301">
    <property type="entry name" value="NAT_SF"/>
    <property type="match status" value="1"/>
</dbReference>